<sequence>RYKKRVTILIVGKFGVGKSSLINSLVGKQEAKEGRGRGGGCTTKSEEYSSEVIEGIELRVWDTPGFENEHETDESYLEDIKKKLNEDIDLVIYCLKMDDTRFYKDDKDTMKKLTKNFGKKLWEHTVIALTFADQVNHPGRKDIHAFFTEELESWRKVISLFLEGELGIGSKIVRTLPIVPTGYFGSNRELPNCTDWLGKLLVACFKVAESKGAFNLLIINEPRLPVRSLGKPDPLLGGSDEPKNPSSDNRQIATLFVEDGGTGEPKQGHQQPKIPPFGGSDGAKMPPSDHGGTGNSKPQGQRGPKITIDKDDEDTIVKRTWEIIKALVKGEIDFLPGVFDALKSLFFG</sequence>
<dbReference type="GO" id="GO:0016787">
    <property type="term" value="F:hydrolase activity"/>
    <property type="evidence" value="ECO:0007669"/>
    <property type="project" value="UniProtKB-KW"/>
</dbReference>
<evidence type="ECO:0000256" key="13">
    <source>
        <dbReference type="ARBA" id="ARBA00022927"/>
    </source>
</evidence>
<keyword evidence="16" id="KW-0472">Membrane</keyword>
<evidence type="ECO:0000256" key="17">
    <source>
        <dbReference type="ARBA" id="ARBA00024013"/>
    </source>
</evidence>
<dbReference type="GO" id="GO:0005525">
    <property type="term" value="F:GTP binding"/>
    <property type="evidence" value="ECO:0007669"/>
    <property type="project" value="UniProtKB-KW"/>
</dbReference>
<feature type="domain" description="AIG1-type G" evidence="19">
    <location>
        <begin position="3"/>
        <end position="223"/>
    </location>
</feature>
<dbReference type="Proteomes" id="UP000225706">
    <property type="component" value="Unassembled WGS sequence"/>
</dbReference>
<reference evidence="21" key="1">
    <citation type="journal article" date="2017" name="bioRxiv">
        <title>Comparative analysis of the genomes of Stylophora pistillata and Acropora digitifera provides evidence for extensive differences between species of corals.</title>
        <authorList>
            <person name="Voolstra C.R."/>
            <person name="Li Y."/>
            <person name="Liew Y.J."/>
            <person name="Baumgarten S."/>
            <person name="Zoccola D."/>
            <person name="Flot J.-F."/>
            <person name="Tambutte S."/>
            <person name="Allemand D."/>
            <person name="Aranda M."/>
        </authorList>
    </citation>
    <scope>NUCLEOTIDE SEQUENCE [LARGE SCALE GENOMIC DNA]</scope>
</reference>
<evidence type="ECO:0000256" key="8">
    <source>
        <dbReference type="ARBA" id="ARBA00022723"/>
    </source>
</evidence>
<dbReference type="STRING" id="50429.A0A2B4R5R7"/>
<keyword evidence="14" id="KW-1133">Transmembrane helix</keyword>
<keyword evidence="4" id="KW-0813">Transport</keyword>
<evidence type="ECO:0000256" key="18">
    <source>
        <dbReference type="SAM" id="MobiDB-lite"/>
    </source>
</evidence>
<evidence type="ECO:0000256" key="9">
    <source>
        <dbReference type="ARBA" id="ARBA00022741"/>
    </source>
</evidence>
<dbReference type="InterPro" id="IPR027417">
    <property type="entry name" value="P-loop_NTPase"/>
</dbReference>
<dbReference type="AlphaFoldDB" id="A0A2B4R5R7"/>
<feature type="region of interest" description="Disordered" evidence="18">
    <location>
        <begin position="230"/>
        <end position="249"/>
    </location>
</feature>
<evidence type="ECO:0000313" key="21">
    <source>
        <dbReference type="Proteomes" id="UP000225706"/>
    </source>
</evidence>
<dbReference type="PANTHER" id="PTHR10903">
    <property type="entry name" value="GTPASE, IMAP FAMILY MEMBER-RELATED"/>
    <property type="match status" value="1"/>
</dbReference>
<name>A0A2B4R5R7_STYPI</name>
<keyword evidence="13" id="KW-0653">Protein transport</keyword>
<gene>
    <name evidence="20" type="primary">TOC33</name>
    <name evidence="20" type="ORF">AWC38_SpisGene24301</name>
</gene>
<dbReference type="InterPro" id="IPR005225">
    <property type="entry name" value="Small_GTP-bd"/>
</dbReference>
<dbReference type="Gene3D" id="3.40.50.300">
    <property type="entry name" value="P-loop containing nucleotide triphosphate hydrolases"/>
    <property type="match status" value="1"/>
</dbReference>
<keyword evidence="5" id="KW-0150">Chloroplast</keyword>
<evidence type="ECO:0000256" key="7">
    <source>
        <dbReference type="ARBA" id="ARBA00022692"/>
    </source>
</evidence>
<dbReference type="NCBIfam" id="TIGR00231">
    <property type="entry name" value="small_GTP"/>
    <property type="match status" value="1"/>
</dbReference>
<organism evidence="20 21">
    <name type="scientific">Stylophora pistillata</name>
    <name type="common">Smooth cauliflower coral</name>
    <dbReference type="NCBI Taxonomy" id="50429"/>
    <lineage>
        <taxon>Eukaryota</taxon>
        <taxon>Metazoa</taxon>
        <taxon>Cnidaria</taxon>
        <taxon>Anthozoa</taxon>
        <taxon>Hexacorallia</taxon>
        <taxon>Scleractinia</taxon>
        <taxon>Astrocoeniina</taxon>
        <taxon>Pocilloporidae</taxon>
        <taxon>Stylophora</taxon>
    </lineage>
</organism>
<dbReference type="OrthoDB" id="8954335at2759"/>
<comment type="caution">
    <text evidence="20">The sequence shown here is derived from an EMBL/GenBank/DDBJ whole genome shotgun (WGS) entry which is preliminary data.</text>
</comment>
<evidence type="ECO:0000256" key="11">
    <source>
        <dbReference type="ARBA" id="ARBA00022805"/>
    </source>
</evidence>
<evidence type="ECO:0000256" key="2">
    <source>
        <dbReference type="ARBA" id="ARBA00004167"/>
    </source>
</evidence>
<feature type="region of interest" description="Disordered" evidence="18">
    <location>
        <begin position="259"/>
        <end position="311"/>
    </location>
</feature>
<evidence type="ECO:0000313" key="20">
    <source>
        <dbReference type="EMBL" id="PFX11840.1"/>
    </source>
</evidence>
<keyword evidence="7" id="KW-0812">Transmembrane</keyword>
<dbReference type="Pfam" id="PF04548">
    <property type="entry name" value="AIG1"/>
    <property type="match status" value="1"/>
</dbReference>
<dbReference type="EMBL" id="LSMT01001829">
    <property type="protein sequence ID" value="PFX11840.1"/>
    <property type="molecule type" value="Genomic_DNA"/>
</dbReference>
<evidence type="ECO:0000256" key="15">
    <source>
        <dbReference type="ARBA" id="ARBA00023134"/>
    </source>
</evidence>
<feature type="non-terminal residue" evidence="20">
    <location>
        <position position="1"/>
    </location>
</feature>
<keyword evidence="9" id="KW-0547">Nucleotide-binding</keyword>
<keyword evidence="21" id="KW-1185">Reference proteome</keyword>
<keyword evidence="12" id="KW-0460">Magnesium</keyword>
<protein>
    <submittedName>
        <fullName evidence="20">Translocase of chloroplast 33, chloroplastic</fullName>
    </submittedName>
</protein>
<evidence type="ECO:0000256" key="10">
    <source>
        <dbReference type="ARBA" id="ARBA00022801"/>
    </source>
</evidence>
<evidence type="ECO:0000256" key="3">
    <source>
        <dbReference type="ARBA" id="ARBA00008535"/>
    </source>
</evidence>
<proteinExistence type="inferred from homology"/>
<evidence type="ECO:0000256" key="1">
    <source>
        <dbReference type="ARBA" id="ARBA00001946"/>
    </source>
</evidence>
<comment type="similarity">
    <text evidence="3">Belongs to the TRAFAC class TrmE-Era-EngA-EngB-Septin-like GTPase superfamily. AIG1/Toc34/Toc159-like paraseptin GTPase family. IAN subfamily.</text>
</comment>
<evidence type="ECO:0000256" key="4">
    <source>
        <dbReference type="ARBA" id="ARBA00022448"/>
    </source>
</evidence>
<evidence type="ECO:0000256" key="16">
    <source>
        <dbReference type="ARBA" id="ARBA00023136"/>
    </source>
</evidence>
<accession>A0A2B4R5R7</accession>
<evidence type="ECO:0000256" key="14">
    <source>
        <dbReference type="ARBA" id="ARBA00022989"/>
    </source>
</evidence>
<evidence type="ECO:0000256" key="6">
    <source>
        <dbReference type="ARBA" id="ARBA00022640"/>
    </source>
</evidence>
<dbReference type="GO" id="GO:0015031">
    <property type="term" value="P:protein transport"/>
    <property type="evidence" value="ECO:0007669"/>
    <property type="project" value="UniProtKB-KW"/>
</dbReference>
<dbReference type="PANTHER" id="PTHR10903:SF135">
    <property type="entry name" value="TRANSLOCASE OF CHLOROPLAST 120, CHLOROPLASTIC-RELATED"/>
    <property type="match status" value="1"/>
</dbReference>
<dbReference type="GO" id="GO:0016020">
    <property type="term" value="C:membrane"/>
    <property type="evidence" value="ECO:0007669"/>
    <property type="project" value="UniProtKB-SubCell"/>
</dbReference>
<dbReference type="InterPro" id="IPR006703">
    <property type="entry name" value="G_AIG1"/>
</dbReference>
<dbReference type="PROSITE" id="PS51720">
    <property type="entry name" value="G_AIG1"/>
    <property type="match status" value="1"/>
</dbReference>
<keyword evidence="8" id="KW-0479">Metal-binding</keyword>
<keyword evidence="11" id="KW-1002">Plastid outer membrane</keyword>
<dbReference type="InterPro" id="IPR045058">
    <property type="entry name" value="GIMA/IAN/Toc"/>
</dbReference>
<dbReference type="SUPFAM" id="SSF52540">
    <property type="entry name" value="P-loop containing nucleoside triphosphate hydrolases"/>
    <property type="match status" value="1"/>
</dbReference>
<evidence type="ECO:0000256" key="12">
    <source>
        <dbReference type="ARBA" id="ARBA00022842"/>
    </source>
</evidence>
<dbReference type="GO" id="GO:0046872">
    <property type="term" value="F:metal ion binding"/>
    <property type="evidence" value="ECO:0007669"/>
    <property type="project" value="UniProtKB-KW"/>
</dbReference>
<evidence type="ECO:0000259" key="19">
    <source>
        <dbReference type="PROSITE" id="PS51720"/>
    </source>
</evidence>
<comment type="subcellular location">
    <subcellularLocation>
        <location evidence="2">Membrane</location>
        <topology evidence="2">Single-pass membrane protein</topology>
    </subcellularLocation>
    <subcellularLocation>
        <location evidence="17">Plastid</location>
        <location evidence="17">Chloroplast outer membrane</location>
    </subcellularLocation>
</comment>
<keyword evidence="15" id="KW-0342">GTP-binding</keyword>
<comment type="cofactor">
    <cofactor evidence="1">
        <name>Mg(2+)</name>
        <dbReference type="ChEBI" id="CHEBI:18420"/>
    </cofactor>
</comment>
<evidence type="ECO:0000256" key="5">
    <source>
        <dbReference type="ARBA" id="ARBA00022528"/>
    </source>
</evidence>
<keyword evidence="6" id="KW-0934">Plastid</keyword>
<keyword evidence="10" id="KW-0378">Hydrolase</keyword>